<keyword evidence="2" id="KW-1277">Toxin-antitoxin system</keyword>
<evidence type="ECO:0000256" key="2">
    <source>
        <dbReference type="ARBA" id="ARBA00022649"/>
    </source>
</evidence>
<proteinExistence type="inferred from homology"/>
<dbReference type="InterPro" id="IPR035093">
    <property type="entry name" value="RelE/ParE_toxin_dom_sf"/>
</dbReference>
<dbReference type="PANTHER" id="PTHR35601:SF1">
    <property type="entry name" value="TOXIN RELE"/>
    <property type="match status" value="1"/>
</dbReference>
<dbReference type="Gene3D" id="3.30.2310.20">
    <property type="entry name" value="RelE-like"/>
    <property type="match status" value="1"/>
</dbReference>
<evidence type="ECO:0000313" key="4">
    <source>
        <dbReference type="Proteomes" id="UP000275951"/>
    </source>
</evidence>
<dbReference type="InterPro" id="IPR007712">
    <property type="entry name" value="RelE/ParE_toxin"/>
</dbReference>
<sequence>MRYHVEFTSAAARQVKKLSRPTRERVLSAVEALAANPRPQGSRKLVGEQRAWRIRIGEYRIIYEIFDDSLTVTVVRAAHRREVYRK</sequence>
<organism evidence="3 4">
    <name type="scientific">Trueperella pyogenes</name>
    <dbReference type="NCBI Taxonomy" id="1661"/>
    <lineage>
        <taxon>Bacteria</taxon>
        <taxon>Bacillati</taxon>
        <taxon>Actinomycetota</taxon>
        <taxon>Actinomycetes</taxon>
        <taxon>Actinomycetales</taxon>
        <taxon>Actinomycetaceae</taxon>
        <taxon>Trueperella</taxon>
    </lineage>
</organism>
<dbReference type="AlphaFoldDB" id="A0A3Q9GKI4"/>
<accession>A0A3Q9GKI4</accession>
<name>A0A3Q9GKI4_9ACTO</name>
<reference evidence="3 4" key="1">
    <citation type="submission" date="2018-11" db="EMBL/GenBank/DDBJ databases">
        <title>Multidrug-resistant genes are associated with an 42-kb island TGI1 carrying a complex class 1 integron in a Trueperella pyogenes.</title>
        <authorList>
            <person name="Dong W."/>
        </authorList>
    </citation>
    <scope>NUCLEOTIDE SEQUENCE [LARGE SCALE GENOMIC DNA]</scope>
    <source>
        <strain evidence="3 4">TP4</strain>
    </source>
</reference>
<dbReference type="SUPFAM" id="SSF143011">
    <property type="entry name" value="RelE-like"/>
    <property type="match status" value="1"/>
</dbReference>
<dbReference type="Proteomes" id="UP000275951">
    <property type="component" value="Chromosome"/>
</dbReference>
<gene>
    <name evidence="3" type="ORF">EBQ10_06760</name>
</gene>
<comment type="similarity">
    <text evidence="1">Belongs to the RelE toxin family.</text>
</comment>
<dbReference type="RefSeq" id="WP_080689115.1">
    <property type="nucleotide sequence ID" value="NZ_CP029001.1"/>
</dbReference>
<evidence type="ECO:0000256" key="1">
    <source>
        <dbReference type="ARBA" id="ARBA00006226"/>
    </source>
</evidence>
<dbReference type="Pfam" id="PF05016">
    <property type="entry name" value="ParE_toxin"/>
    <property type="match status" value="1"/>
</dbReference>
<protein>
    <submittedName>
        <fullName evidence="3">Type II toxin-antitoxin system RelE/ParE family toxin</fullName>
    </submittedName>
</protein>
<evidence type="ECO:0000313" key="3">
    <source>
        <dbReference type="EMBL" id="AZR07026.1"/>
    </source>
</evidence>
<dbReference type="PANTHER" id="PTHR35601">
    <property type="entry name" value="TOXIN RELE"/>
    <property type="match status" value="1"/>
</dbReference>
<dbReference type="EMBL" id="CP033905">
    <property type="protein sequence ID" value="AZR07026.1"/>
    <property type="molecule type" value="Genomic_DNA"/>
</dbReference>